<accession>A0A250FZ53</accession>
<evidence type="ECO:0000259" key="1">
    <source>
        <dbReference type="PROSITE" id="PS51459"/>
    </source>
</evidence>
<protein>
    <submittedName>
        <fullName evidence="2">Type II toxin-antitoxin system death-on-curing family toxin</fullName>
    </submittedName>
</protein>
<dbReference type="GO" id="GO:0016301">
    <property type="term" value="F:kinase activity"/>
    <property type="evidence" value="ECO:0007669"/>
    <property type="project" value="InterPro"/>
</dbReference>
<sequence length="144" mass="16859">MEFRYFDVKYALEVQDFIIEQSGGKKGLLNDGLLRSVLEHIQNDWYYPTLEDKVCHLLFSINKNHAFNDGNKRSSISLSAYFLQINGFDFLVGKFIREMENIVVYVADNKIDKELLHEIICEVVQKNEFSDTLKFKIINALEKE</sequence>
<dbReference type="SUPFAM" id="SSF140931">
    <property type="entry name" value="Fic-like"/>
    <property type="match status" value="1"/>
</dbReference>
<dbReference type="PANTHER" id="PTHR39426:SF1">
    <property type="entry name" value="HOMOLOGY TO DEATH-ON-CURING PROTEIN OF PHAGE P1"/>
    <property type="match status" value="1"/>
</dbReference>
<dbReference type="InterPro" id="IPR006440">
    <property type="entry name" value="Doc"/>
</dbReference>
<reference evidence="3" key="1">
    <citation type="submission" date="2017-06" db="EMBL/GenBank/DDBJ databases">
        <title>Capnocytophaga spp. assemblies.</title>
        <authorList>
            <person name="Gulvik C.A."/>
        </authorList>
    </citation>
    <scope>NUCLEOTIDE SEQUENCE [LARGE SCALE GENOMIC DNA]</scope>
    <source>
        <strain evidence="3">H2177</strain>
    </source>
</reference>
<dbReference type="Gene3D" id="1.20.120.1870">
    <property type="entry name" value="Fic/DOC protein, Fido domain"/>
    <property type="match status" value="1"/>
</dbReference>
<dbReference type="EMBL" id="CP022387">
    <property type="protein sequence ID" value="ATA89237.1"/>
    <property type="molecule type" value="Genomic_DNA"/>
</dbReference>
<dbReference type="PROSITE" id="PS51459">
    <property type="entry name" value="FIDO"/>
    <property type="match status" value="1"/>
</dbReference>
<dbReference type="Pfam" id="PF02661">
    <property type="entry name" value="Fic"/>
    <property type="match status" value="1"/>
</dbReference>
<dbReference type="InterPro" id="IPR053737">
    <property type="entry name" value="Type_II_TA_Toxin"/>
</dbReference>
<organism evidence="2 3">
    <name type="scientific">Capnocytophaga stomatis</name>
    <dbReference type="NCBI Taxonomy" id="1848904"/>
    <lineage>
        <taxon>Bacteria</taxon>
        <taxon>Pseudomonadati</taxon>
        <taxon>Bacteroidota</taxon>
        <taxon>Flavobacteriia</taxon>
        <taxon>Flavobacteriales</taxon>
        <taxon>Flavobacteriaceae</taxon>
        <taxon>Capnocytophaga</taxon>
    </lineage>
</organism>
<feature type="domain" description="Fido" evidence="1">
    <location>
        <begin position="6"/>
        <end position="125"/>
    </location>
</feature>
<dbReference type="PANTHER" id="PTHR39426">
    <property type="entry name" value="HOMOLOGY TO DEATH-ON-CURING PROTEIN OF PHAGE P1"/>
    <property type="match status" value="1"/>
</dbReference>
<dbReference type="Proteomes" id="UP000217348">
    <property type="component" value="Chromosome"/>
</dbReference>
<dbReference type="RefSeq" id="WP_095895679.1">
    <property type="nucleotide sequence ID" value="NZ_CP022387.1"/>
</dbReference>
<gene>
    <name evidence="2" type="ORF">CGC58_05565</name>
</gene>
<dbReference type="AlphaFoldDB" id="A0A250FZ53"/>
<dbReference type="InterPro" id="IPR003812">
    <property type="entry name" value="Fido"/>
</dbReference>
<dbReference type="OrthoDB" id="9802752at2"/>
<dbReference type="NCBIfam" id="TIGR01550">
    <property type="entry name" value="DOC_P1"/>
    <property type="match status" value="1"/>
</dbReference>
<evidence type="ECO:0000313" key="3">
    <source>
        <dbReference type="Proteomes" id="UP000217348"/>
    </source>
</evidence>
<dbReference type="InterPro" id="IPR036597">
    <property type="entry name" value="Fido-like_dom_sf"/>
</dbReference>
<name>A0A250FZ53_9FLAO</name>
<dbReference type="KEGG" id="csto:CGC58_05565"/>
<proteinExistence type="predicted"/>
<evidence type="ECO:0000313" key="2">
    <source>
        <dbReference type="EMBL" id="ATA89237.1"/>
    </source>
</evidence>